<dbReference type="Pfam" id="PF01476">
    <property type="entry name" value="LysM"/>
    <property type="match status" value="2"/>
</dbReference>
<dbReference type="Gene3D" id="3.10.350.10">
    <property type="entry name" value="LysM domain"/>
    <property type="match status" value="2"/>
</dbReference>
<comment type="similarity">
    <text evidence="1">Belongs to the E.coli NlpD/Haemophilus LppB family.</text>
</comment>
<feature type="domain" description="LysM" evidence="2">
    <location>
        <begin position="127"/>
        <end position="171"/>
    </location>
</feature>
<dbReference type="CDD" id="cd12797">
    <property type="entry name" value="M23_peptidase"/>
    <property type="match status" value="1"/>
</dbReference>
<protein>
    <submittedName>
        <fullName evidence="3">Lipoprotein NlpD</fullName>
    </submittedName>
</protein>
<keyword evidence="3" id="KW-0449">Lipoprotein</keyword>
<dbReference type="PROSITE" id="PS51257">
    <property type="entry name" value="PROKAR_LIPOPROTEIN"/>
    <property type="match status" value="1"/>
</dbReference>
<organism evidence="3">
    <name type="scientific">hydrothermal vent metagenome</name>
    <dbReference type="NCBI Taxonomy" id="652676"/>
    <lineage>
        <taxon>unclassified sequences</taxon>
        <taxon>metagenomes</taxon>
        <taxon>ecological metagenomes</taxon>
    </lineage>
</organism>
<dbReference type="Pfam" id="PF01551">
    <property type="entry name" value="Peptidase_M23"/>
    <property type="match status" value="1"/>
</dbReference>
<proteinExistence type="inferred from homology"/>
<dbReference type="InterPro" id="IPR016047">
    <property type="entry name" value="M23ase_b-sheet_dom"/>
</dbReference>
<dbReference type="InterPro" id="IPR050570">
    <property type="entry name" value="Cell_wall_metabolism_enzyme"/>
</dbReference>
<dbReference type="InterPro" id="IPR036779">
    <property type="entry name" value="LysM_dom_sf"/>
</dbReference>
<dbReference type="AlphaFoldDB" id="A0A3B1AFG8"/>
<evidence type="ECO:0000259" key="2">
    <source>
        <dbReference type="PROSITE" id="PS51782"/>
    </source>
</evidence>
<dbReference type="InterPro" id="IPR018392">
    <property type="entry name" value="LysM"/>
</dbReference>
<name>A0A3B1AFG8_9ZZZZ</name>
<evidence type="ECO:0000313" key="3">
    <source>
        <dbReference type="EMBL" id="VAX04596.1"/>
    </source>
</evidence>
<dbReference type="SUPFAM" id="SSF51261">
    <property type="entry name" value="Duplicated hybrid motif"/>
    <property type="match status" value="1"/>
</dbReference>
<dbReference type="SMART" id="SM00257">
    <property type="entry name" value="LysM"/>
    <property type="match status" value="2"/>
</dbReference>
<dbReference type="Gene3D" id="2.70.70.10">
    <property type="entry name" value="Glucose Permease (Domain IIA)"/>
    <property type="match status" value="1"/>
</dbReference>
<dbReference type="PROSITE" id="PS51782">
    <property type="entry name" value="LYSM"/>
    <property type="match status" value="2"/>
</dbReference>
<dbReference type="GO" id="GO:0004222">
    <property type="term" value="F:metalloendopeptidase activity"/>
    <property type="evidence" value="ECO:0007669"/>
    <property type="project" value="TreeGrafter"/>
</dbReference>
<dbReference type="CDD" id="cd00118">
    <property type="entry name" value="LysM"/>
    <property type="match status" value="2"/>
</dbReference>
<dbReference type="PANTHER" id="PTHR21666">
    <property type="entry name" value="PEPTIDASE-RELATED"/>
    <property type="match status" value="1"/>
</dbReference>
<dbReference type="PANTHER" id="PTHR21666:SF263">
    <property type="entry name" value="MUREIN HYDROLASE ACTIVATOR NLPD"/>
    <property type="match status" value="1"/>
</dbReference>
<dbReference type="InterPro" id="IPR011055">
    <property type="entry name" value="Dup_hybrid_motif"/>
</dbReference>
<dbReference type="EMBL" id="UOFW01000098">
    <property type="protein sequence ID" value="VAX04596.1"/>
    <property type="molecule type" value="Genomic_DNA"/>
</dbReference>
<evidence type="ECO:0000256" key="1">
    <source>
        <dbReference type="ARBA" id="ARBA00038420"/>
    </source>
</evidence>
<sequence length="322" mass="35861">MKIYNLLLKTMVILSVSGMLSACQEGHSFSTRYQHAIPVKQYAKNTPHPIPVPRDKPIRKKITTTKIQIFPDSTSNNKSSLHVRKGDTIYALSRRHKVTVREIILTNKLKPPYLLYPGQKLKSPAMAVHIVKKGDTVYSLSRKYNEDMTIFTRLNNIKKPYALAIGQKLKVPGKMQGNFQGGNKKKFNVNHPPPPQSGQGFIWPVKGRILSSFGPKAKGYHNDGINIEANSGSYVRSAQNGVVVYTGNKIKGFGKLILIRHSKGWITAYAHNSAILVTKGQSVKRGQSIARVGQSGGVNRPQLHFEMRKATRAVNPVRYLIG</sequence>
<reference evidence="3" key="1">
    <citation type="submission" date="2018-06" db="EMBL/GenBank/DDBJ databases">
        <authorList>
            <person name="Zhirakovskaya E."/>
        </authorList>
    </citation>
    <scope>NUCLEOTIDE SEQUENCE</scope>
</reference>
<gene>
    <name evidence="3" type="ORF">MNBD_ALPHA03-988</name>
</gene>
<accession>A0A3B1AFG8</accession>
<feature type="domain" description="LysM" evidence="2">
    <location>
        <begin position="79"/>
        <end position="123"/>
    </location>
</feature>